<comment type="caution">
    <text evidence="1">The sequence shown here is derived from an EMBL/GenBank/DDBJ whole genome shotgun (WGS) entry which is preliminary data.</text>
</comment>
<sequence length="113" mass="12581">MTTHYPSLEAAFRDRPVRIADWGYFECRETDLAAPGVEFFDDVEDPGHCRRAAFAGSGGHLVVLTVYGDPNVNQVVFACDAKIAGKSDLLNALPEPFHRWVDMFEVVYFGQAV</sequence>
<dbReference type="AlphaFoldDB" id="A0A8I1B1A3"/>
<protein>
    <submittedName>
        <fullName evidence="1">Uncharacterized protein</fullName>
    </submittedName>
</protein>
<evidence type="ECO:0000313" key="1">
    <source>
        <dbReference type="EMBL" id="MBH9700701.1"/>
    </source>
</evidence>
<proteinExistence type="predicted"/>
<gene>
    <name evidence="1" type="ORF">JAO13_30120</name>
</gene>
<dbReference type="GeneID" id="56660176"/>
<dbReference type="RefSeq" id="WP_153487784.1">
    <property type="nucleotide sequence ID" value="NZ_CADDZZ010000029.1"/>
</dbReference>
<dbReference type="EMBL" id="JAEDXG010000036">
    <property type="protein sequence ID" value="MBH9700701.1"/>
    <property type="molecule type" value="Genomic_DNA"/>
</dbReference>
<reference evidence="1" key="1">
    <citation type="submission" date="2020-12" db="EMBL/GenBank/DDBJ databases">
        <title>Burkholderia cepacia complex in Mexico.</title>
        <authorList>
            <person name="Estrada P."/>
        </authorList>
    </citation>
    <scope>NUCLEOTIDE SEQUENCE</scope>
    <source>
        <strain evidence="1">871</strain>
    </source>
</reference>
<evidence type="ECO:0000313" key="2">
    <source>
        <dbReference type="Proteomes" id="UP000645612"/>
    </source>
</evidence>
<organism evidence="1 2">
    <name type="scientific">Burkholderia cepacia</name>
    <name type="common">Pseudomonas cepacia</name>
    <dbReference type="NCBI Taxonomy" id="292"/>
    <lineage>
        <taxon>Bacteria</taxon>
        <taxon>Pseudomonadati</taxon>
        <taxon>Pseudomonadota</taxon>
        <taxon>Betaproteobacteria</taxon>
        <taxon>Burkholderiales</taxon>
        <taxon>Burkholderiaceae</taxon>
        <taxon>Burkholderia</taxon>
        <taxon>Burkholderia cepacia complex</taxon>
    </lineage>
</organism>
<name>A0A8I1B1A3_BURCE</name>
<accession>A0A8I1B1A3</accession>
<dbReference type="Proteomes" id="UP000645612">
    <property type="component" value="Unassembled WGS sequence"/>
</dbReference>